<accession>A0A1D2MT06</accession>
<dbReference type="EMBL" id="LJIJ01000592">
    <property type="protein sequence ID" value="ODM96028.1"/>
    <property type="molecule type" value="Genomic_DNA"/>
</dbReference>
<gene>
    <name evidence="1" type="ORF">Ocin01_10655</name>
</gene>
<organism evidence="1 2">
    <name type="scientific">Orchesella cincta</name>
    <name type="common">Springtail</name>
    <name type="synonym">Podura cincta</name>
    <dbReference type="NCBI Taxonomy" id="48709"/>
    <lineage>
        <taxon>Eukaryota</taxon>
        <taxon>Metazoa</taxon>
        <taxon>Ecdysozoa</taxon>
        <taxon>Arthropoda</taxon>
        <taxon>Hexapoda</taxon>
        <taxon>Collembola</taxon>
        <taxon>Entomobryomorpha</taxon>
        <taxon>Entomobryoidea</taxon>
        <taxon>Orchesellidae</taxon>
        <taxon>Orchesellinae</taxon>
        <taxon>Orchesella</taxon>
    </lineage>
</organism>
<name>A0A1D2MT06_ORCCI</name>
<dbReference type="Proteomes" id="UP000094527">
    <property type="component" value="Unassembled WGS sequence"/>
</dbReference>
<evidence type="ECO:0000313" key="2">
    <source>
        <dbReference type="Proteomes" id="UP000094527"/>
    </source>
</evidence>
<dbReference type="STRING" id="48709.A0A1D2MT06"/>
<keyword evidence="2" id="KW-1185">Reference proteome</keyword>
<reference evidence="1 2" key="1">
    <citation type="journal article" date="2016" name="Genome Biol. Evol.">
        <title>Gene Family Evolution Reflects Adaptation to Soil Environmental Stressors in the Genome of the Collembolan Orchesella cincta.</title>
        <authorList>
            <person name="Faddeeva-Vakhrusheva A."/>
            <person name="Derks M.F."/>
            <person name="Anvar S.Y."/>
            <person name="Agamennone V."/>
            <person name="Suring W."/>
            <person name="Smit S."/>
            <person name="van Straalen N.M."/>
            <person name="Roelofs D."/>
        </authorList>
    </citation>
    <scope>NUCLEOTIDE SEQUENCE [LARGE SCALE GENOMIC DNA]</scope>
    <source>
        <tissue evidence="1">Mixed pool</tissue>
    </source>
</reference>
<dbReference type="OrthoDB" id="2015333at2759"/>
<comment type="caution">
    <text evidence="1">The sequence shown here is derived from an EMBL/GenBank/DDBJ whole genome shotgun (WGS) entry which is preliminary data.</text>
</comment>
<sequence length="96" mass="11089">MVCEPLCLSKCVVSQGENEFQDFIEINEITTKNTYFIQDKRLKPCKADRGAVFGLDKQSTGTWLKFLQCYSSCVGHWRRRRPALANIMMNGMIKHL</sequence>
<proteinExistence type="predicted"/>
<protein>
    <submittedName>
        <fullName evidence="1">Uncharacterized protein</fullName>
    </submittedName>
</protein>
<dbReference type="AlphaFoldDB" id="A0A1D2MT06"/>
<evidence type="ECO:0000313" key="1">
    <source>
        <dbReference type="EMBL" id="ODM96028.1"/>
    </source>
</evidence>